<protein>
    <submittedName>
        <fullName evidence="1">Uncharacterized protein</fullName>
    </submittedName>
</protein>
<evidence type="ECO:0000313" key="1">
    <source>
        <dbReference type="EMBL" id="CUP04827.1"/>
    </source>
</evidence>
<dbReference type="Proteomes" id="UP000095709">
    <property type="component" value="Unassembled WGS sequence"/>
</dbReference>
<gene>
    <name evidence="1" type="ORF">ERS852498_01112</name>
</gene>
<proteinExistence type="predicted"/>
<organism evidence="1 2">
    <name type="scientific">Fusicatenibacter saccharivorans</name>
    <dbReference type="NCBI Taxonomy" id="1150298"/>
    <lineage>
        <taxon>Bacteria</taxon>
        <taxon>Bacillati</taxon>
        <taxon>Bacillota</taxon>
        <taxon>Clostridia</taxon>
        <taxon>Lachnospirales</taxon>
        <taxon>Lachnospiraceae</taxon>
        <taxon>Fusicatenibacter</taxon>
    </lineage>
</organism>
<name>A0A174K454_9FIRM</name>
<accession>A0A174K454</accession>
<dbReference type="AlphaFoldDB" id="A0A174K454"/>
<dbReference type="EMBL" id="CZAL01000005">
    <property type="protein sequence ID" value="CUP04827.1"/>
    <property type="molecule type" value="Genomic_DNA"/>
</dbReference>
<sequence length="77" mass="8909">MNKNLDQKIRRYKAMEKHRMMVRNGQLKAAKLMLRLLRTGSVSLGLDDDSWAVEATCEELGCRLFYDSRGNRATAYL</sequence>
<dbReference type="RefSeq" id="WP_055265939.1">
    <property type="nucleotide sequence ID" value="NZ_CZAL01000005.1"/>
</dbReference>
<evidence type="ECO:0000313" key="2">
    <source>
        <dbReference type="Proteomes" id="UP000095709"/>
    </source>
</evidence>
<reference evidence="1 2" key="1">
    <citation type="submission" date="2015-09" db="EMBL/GenBank/DDBJ databases">
        <authorList>
            <consortium name="Pathogen Informatics"/>
        </authorList>
    </citation>
    <scope>NUCLEOTIDE SEQUENCE [LARGE SCALE GENOMIC DNA]</scope>
    <source>
        <strain evidence="1 2">2789STDY5834885</strain>
    </source>
</reference>